<evidence type="ECO:0000313" key="2">
    <source>
        <dbReference type="Proteomes" id="UP001293593"/>
    </source>
</evidence>
<dbReference type="AlphaFoldDB" id="A0AAE1JL00"/>
<gene>
    <name evidence="1" type="ORF">QN277_010717</name>
</gene>
<dbReference type="Proteomes" id="UP001293593">
    <property type="component" value="Unassembled WGS sequence"/>
</dbReference>
<protein>
    <submittedName>
        <fullName evidence="1">Uncharacterized protein</fullName>
    </submittedName>
</protein>
<dbReference type="EMBL" id="JAWXYG010000016">
    <property type="protein sequence ID" value="KAK4253400.1"/>
    <property type="molecule type" value="Genomic_DNA"/>
</dbReference>
<accession>A0AAE1JL00</accession>
<sequence length="173" mass="18325">MSRAICWTSSSGCPSRLTSTEPCWAAASPSPASPASPLSSPSSLIRSTRAVAATAPLAVPPPPSTSSSTSCSNPFFGATPNQSLLLPSIPCLARLSAHPSASDLSPFLIRFGLFHLISPQTGKRGSVGSMWSRFTTFLDTILKEVSELHLDYKINAMNRLSVIRPMCMSICRA</sequence>
<name>A0AAE1JL00_9FABA</name>
<proteinExistence type="predicted"/>
<evidence type="ECO:0000313" key="1">
    <source>
        <dbReference type="EMBL" id="KAK4253400.1"/>
    </source>
</evidence>
<reference evidence="1" key="1">
    <citation type="submission" date="2023-10" db="EMBL/GenBank/DDBJ databases">
        <title>Chromosome-level genome of the transformable northern wattle, Acacia crassicarpa.</title>
        <authorList>
            <person name="Massaro I."/>
            <person name="Sinha N.R."/>
            <person name="Poethig S."/>
            <person name="Leichty A.R."/>
        </authorList>
    </citation>
    <scope>NUCLEOTIDE SEQUENCE</scope>
    <source>
        <strain evidence="1">Acra3RX</strain>
        <tissue evidence="1">Leaf</tissue>
    </source>
</reference>
<organism evidence="1 2">
    <name type="scientific">Acacia crassicarpa</name>
    <name type="common">northern wattle</name>
    <dbReference type="NCBI Taxonomy" id="499986"/>
    <lineage>
        <taxon>Eukaryota</taxon>
        <taxon>Viridiplantae</taxon>
        <taxon>Streptophyta</taxon>
        <taxon>Embryophyta</taxon>
        <taxon>Tracheophyta</taxon>
        <taxon>Spermatophyta</taxon>
        <taxon>Magnoliopsida</taxon>
        <taxon>eudicotyledons</taxon>
        <taxon>Gunneridae</taxon>
        <taxon>Pentapetalae</taxon>
        <taxon>rosids</taxon>
        <taxon>fabids</taxon>
        <taxon>Fabales</taxon>
        <taxon>Fabaceae</taxon>
        <taxon>Caesalpinioideae</taxon>
        <taxon>mimosoid clade</taxon>
        <taxon>Acacieae</taxon>
        <taxon>Acacia</taxon>
    </lineage>
</organism>
<keyword evidence="2" id="KW-1185">Reference proteome</keyword>
<comment type="caution">
    <text evidence="1">The sequence shown here is derived from an EMBL/GenBank/DDBJ whole genome shotgun (WGS) entry which is preliminary data.</text>
</comment>